<organism evidence="2 3">
    <name type="scientific">Pyrinomonas methylaliphatogenes</name>
    <dbReference type="NCBI Taxonomy" id="454194"/>
    <lineage>
        <taxon>Bacteria</taxon>
        <taxon>Pseudomonadati</taxon>
        <taxon>Acidobacteriota</taxon>
        <taxon>Blastocatellia</taxon>
        <taxon>Blastocatellales</taxon>
        <taxon>Pyrinomonadaceae</taxon>
        <taxon>Pyrinomonas</taxon>
    </lineage>
</organism>
<dbReference type="RefSeq" id="WP_041973612.1">
    <property type="nucleotide sequence ID" value="NZ_CBXV010000001.1"/>
</dbReference>
<dbReference type="CDD" id="cd08276">
    <property type="entry name" value="MDR7"/>
    <property type="match status" value="1"/>
</dbReference>
<dbReference type="Pfam" id="PF00107">
    <property type="entry name" value="ADH_zinc_N"/>
    <property type="match status" value="1"/>
</dbReference>
<accession>A0A0B6WT37</accession>
<dbReference type="SMART" id="SM00829">
    <property type="entry name" value="PKS_ER"/>
    <property type="match status" value="1"/>
</dbReference>
<dbReference type="PANTHER" id="PTHR45033:SF2">
    <property type="entry name" value="ZINC-TYPE ALCOHOL DEHYDROGENASE-LIKE PROTEIN C1773.06C"/>
    <property type="match status" value="1"/>
</dbReference>
<dbReference type="InterPro" id="IPR020843">
    <property type="entry name" value="ER"/>
</dbReference>
<dbReference type="Gene3D" id="3.40.50.720">
    <property type="entry name" value="NAD(P)-binding Rossmann-like Domain"/>
    <property type="match status" value="1"/>
</dbReference>
<reference evidence="2" key="1">
    <citation type="submission" date="2013-12" db="EMBL/GenBank/DDBJ databases">
        <authorList>
            <person name="Stott M."/>
        </authorList>
    </citation>
    <scope>NUCLEOTIDE SEQUENCE [LARGE SCALE GENOMIC DNA]</scope>
    <source>
        <strain evidence="2">K22</strain>
    </source>
</reference>
<reference evidence="2" key="2">
    <citation type="submission" date="2015-01" db="EMBL/GenBank/DDBJ databases">
        <title>Complete genome sequence of Pyrinomonas methylaliphatogenes type strain K22T.</title>
        <authorList>
            <person name="Lee K.C.Y."/>
            <person name="Power J.F."/>
            <person name="Dunfield P.F."/>
            <person name="Morgan X.C."/>
            <person name="Huttenhower C."/>
            <person name="Stott M.B."/>
        </authorList>
    </citation>
    <scope>NUCLEOTIDE SEQUENCE [LARGE SCALE GENOMIC DNA]</scope>
    <source>
        <strain evidence="2">K22</strain>
    </source>
</reference>
<dbReference type="GO" id="GO:0016491">
    <property type="term" value="F:oxidoreductase activity"/>
    <property type="evidence" value="ECO:0007669"/>
    <property type="project" value="InterPro"/>
</dbReference>
<dbReference type="InterPro" id="IPR036291">
    <property type="entry name" value="NAD(P)-bd_dom_sf"/>
</dbReference>
<gene>
    <name evidence="2" type="ORF">PYK22_00148</name>
</gene>
<dbReference type="SUPFAM" id="SSF51735">
    <property type="entry name" value="NAD(P)-binding Rossmann-fold domains"/>
    <property type="match status" value="1"/>
</dbReference>
<dbReference type="EMBL" id="CBXV010000001">
    <property type="protein sequence ID" value="CDM64156.1"/>
    <property type="molecule type" value="Genomic_DNA"/>
</dbReference>
<name>A0A0B6WT37_9BACT</name>
<dbReference type="OrthoDB" id="9787435at2"/>
<dbReference type="AlphaFoldDB" id="A0A0B6WT37"/>
<dbReference type="InterPro" id="IPR013154">
    <property type="entry name" value="ADH-like_N"/>
</dbReference>
<dbReference type="Pfam" id="PF08240">
    <property type="entry name" value="ADH_N"/>
    <property type="match status" value="1"/>
</dbReference>
<dbReference type="InterPro" id="IPR011032">
    <property type="entry name" value="GroES-like_sf"/>
</dbReference>
<sequence length="336" mass="36481">MRAYEVKAFGLENLRPVEIDEPRPAEHEVVVKFHAASLNYRDLMFVKGIYNPKAKLPAVPLSDGAGEIVAIGSGVTRWKVGDRVCPIFVQEWIEGPPSAQKNRTSLGAGDRPGVLREYGAFDENALVRIPDHLSYEEAATLPCAAVTAWNALVVSGRLRAGETVLTLGTGGVSIFALQFAKMHGARVVITSSSDEKLERAKGLGADETINYRRDPEWDKAVLQLTEGIGVDHVIELGGAGTLAQSLNAVRVGGHVALIGVLASGAGVDPRRILMKSVRVQGVFVGSRLMFEEMNRAIEINDLHPVIDRVFSFEEAREALRYMESAAHFGKIVIKFG</sequence>
<evidence type="ECO:0000313" key="3">
    <source>
        <dbReference type="Proteomes" id="UP000031518"/>
    </source>
</evidence>
<protein>
    <submittedName>
        <fullName evidence="2">Zn-dependent oxidoreductase, NADPH:quinone reductase</fullName>
    </submittedName>
</protein>
<dbReference type="InterPro" id="IPR013149">
    <property type="entry name" value="ADH-like_C"/>
</dbReference>
<evidence type="ECO:0000259" key="1">
    <source>
        <dbReference type="SMART" id="SM00829"/>
    </source>
</evidence>
<dbReference type="STRING" id="454194.PYK22_00148"/>
<dbReference type="InterPro" id="IPR052711">
    <property type="entry name" value="Zinc_ADH-like"/>
</dbReference>
<feature type="domain" description="Enoyl reductase (ER)" evidence="1">
    <location>
        <begin position="10"/>
        <end position="333"/>
    </location>
</feature>
<dbReference type="SUPFAM" id="SSF50129">
    <property type="entry name" value="GroES-like"/>
    <property type="match status" value="1"/>
</dbReference>
<dbReference type="Proteomes" id="UP000031518">
    <property type="component" value="Unassembled WGS sequence"/>
</dbReference>
<keyword evidence="3" id="KW-1185">Reference proteome</keyword>
<dbReference type="Gene3D" id="3.90.180.10">
    <property type="entry name" value="Medium-chain alcohol dehydrogenases, catalytic domain"/>
    <property type="match status" value="1"/>
</dbReference>
<dbReference type="PANTHER" id="PTHR45033">
    <property type="match status" value="1"/>
</dbReference>
<proteinExistence type="predicted"/>
<evidence type="ECO:0000313" key="2">
    <source>
        <dbReference type="EMBL" id="CDM64156.1"/>
    </source>
</evidence>